<accession>X0X1X7</accession>
<name>X0X1X7_9ZZZZ</name>
<sequence>TKKVISAVSVLMALLIFLPSCTLAVSRGEYEALQSRLNAAQLEIGAMKTNLATLQDSYNDLQADYGGLLATSESLQDDYDDLRADYENSLERFKQSTLEDPTWSELEEFLEWDDTDTILYTEDDFDCSGFAITLRDRAWRYGMRSAYVELVFGERVGHALNVFDTIDKGLIYVDDTQADQIAYVEVGQPYGVIPLDTVKSRYISCSGSPDEFWGSLAYTTHPNPFSYDYYVDYQRRRQFYE</sequence>
<dbReference type="EMBL" id="BARS01049078">
    <property type="protein sequence ID" value="GAG29432.1"/>
    <property type="molecule type" value="Genomic_DNA"/>
</dbReference>
<comment type="caution">
    <text evidence="2">The sequence shown here is derived from an EMBL/GenBank/DDBJ whole genome shotgun (WGS) entry which is preliminary data.</text>
</comment>
<feature type="non-terminal residue" evidence="2">
    <location>
        <position position="241"/>
    </location>
</feature>
<evidence type="ECO:0000256" key="1">
    <source>
        <dbReference type="SAM" id="Coils"/>
    </source>
</evidence>
<protein>
    <submittedName>
        <fullName evidence="2">Uncharacterized protein</fullName>
    </submittedName>
</protein>
<gene>
    <name evidence="2" type="ORF">S01H1_73450</name>
</gene>
<evidence type="ECO:0000313" key="2">
    <source>
        <dbReference type="EMBL" id="GAG29432.1"/>
    </source>
</evidence>
<feature type="coiled-coil region" evidence="1">
    <location>
        <begin position="23"/>
        <end position="92"/>
    </location>
</feature>
<proteinExistence type="predicted"/>
<reference evidence="2" key="1">
    <citation type="journal article" date="2014" name="Front. Microbiol.">
        <title>High frequency of phylogenetically diverse reductive dehalogenase-homologous genes in deep subseafloor sedimentary metagenomes.</title>
        <authorList>
            <person name="Kawai M."/>
            <person name="Futagami T."/>
            <person name="Toyoda A."/>
            <person name="Takaki Y."/>
            <person name="Nishi S."/>
            <person name="Hori S."/>
            <person name="Arai W."/>
            <person name="Tsubouchi T."/>
            <person name="Morono Y."/>
            <person name="Uchiyama I."/>
            <person name="Ito T."/>
            <person name="Fujiyama A."/>
            <person name="Inagaki F."/>
            <person name="Takami H."/>
        </authorList>
    </citation>
    <scope>NUCLEOTIDE SEQUENCE</scope>
    <source>
        <strain evidence="2">Expedition CK06-06</strain>
    </source>
</reference>
<feature type="non-terminal residue" evidence="2">
    <location>
        <position position="1"/>
    </location>
</feature>
<dbReference type="AlphaFoldDB" id="X0X1X7"/>
<keyword evidence="1" id="KW-0175">Coiled coil</keyword>
<organism evidence="2">
    <name type="scientific">marine sediment metagenome</name>
    <dbReference type="NCBI Taxonomy" id="412755"/>
    <lineage>
        <taxon>unclassified sequences</taxon>
        <taxon>metagenomes</taxon>
        <taxon>ecological metagenomes</taxon>
    </lineage>
</organism>